<dbReference type="InterPro" id="IPR030395">
    <property type="entry name" value="GP_PDE_dom"/>
</dbReference>
<sequence length="284" mass="30784">MTLVYAHRGASAQFAEHTRAAYLRAIADGADGVECDVHLTADQQVVLLHDATLDRTSDGTGAVSEQTLAELRELDVSSWKGADIPDEFGSRSQQFLTLDELLEILLAAGRPIGLAIEFKHPDPFGNRLEEAALEVLLARGWLPQSSTLGNLTVSFMSFDPDSLKYLLATVPGKHLCQLVAAVDVEEIRKELGFGPLAAAGAAAAMRIAVVEAERMLDDGEVDLAGPGVAYLRTQQHRIKQWQEAGRRFRVWTVDEPEDLEFCVAAGVQEVTTNQPAAILALLGR</sequence>
<organism evidence="2 3">
    <name type="scientific">Arthrobacter russicus</name>
    <dbReference type="NCBI Taxonomy" id="172040"/>
    <lineage>
        <taxon>Bacteria</taxon>
        <taxon>Bacillati</taxon>
        <taxon>Actinomycetota</taxon>
        <taxon>Actinomycetes</taxon>
        <taxon>Micrococcales</taxon>
        <taxon>Micrococcaceae</taxon>
        <taxon>Arthrobacter</taxon>
    </lineage>
</organism>
<dbReference type="PANTHER" id="PTHR46211">
    <property type="entry name" value="GLYCEROPHOSPHORYL DIESTER PHOSPHODIESTERASE"/>
    <property type="match status" value="1"/>
</dbReference>
<gene>
    <name evidence="2" type="ORF">JOE69_001780</name>
</gene>
<dbReference type="SUPFAM" id="SSF51695">
    <property type="entry name" value="PLC-like phosphodiesterases"/>
    <property type="match status" value="1"/>
</dbReference>
<dbReference type="EMBL" id="JAVDQF010000001">
    <property type="protein sequence ID" value="MDR6269542.1"/>
    <property type="molecule type" value="Genomic_DNA"/>
</dbReference>
<dbReference type="PROSITE" id="PS51704">
    <property type="entry name" value="GP_PDE"/>
    <property type="match status" value="1"/>
</dbReference>
<comment type="caution">
    <text evidence="2">The sequence shown here is derived from an EMBL/GenBank/DDBJ whole genome shotgun (WGS) entry which is preliminary data.</text>
</comment>
<evidence type="ECO:0000313" key="3">
    <source>
        <dbReference type="Proteomes" id="UP001185069"/>
    </source>
</evidence>
<evidence type="ECO:0000259" key="1">
    <source>
        <dbReference type="PROSITE" id="PS51704"/>
    </source>
</evidence>
<name>A0ABU1JAU0_9MICC</name>
<keyword evidence="2" id="KW-0378">Hydrolase</keyword>
<evidence type="ECO:0000313" key="2">
    <source>
        <dbReference type="EMBL" id="MDR6269542.1"/>
    </source>
</evidence>
<keyword evidence="3" id="KW-1185">Reference proteome</keyword>
<dbReference type="EC" id="3.1.4.46" evidence="2"/>
<dbReference type="InterPro" id="IPR017946">
    <property type="entry name" value="PLC-like_Pdiesterase_TIM-brl"/>
</dbReference>
<protein>
    <submittedName>
        <fullName evidence="2">Glycerophosphoryl diester phosphodiesterase</fullName>
        <ecNumber evidence="2">3.1.4.46</ecNumber>
    </submittedName>
</protein>
<proteinExistence type="predicted"/>
<dbReference type="RefSeq" id="WP_309797933.1">
    <property type="nucleotide sequence ID" value="NZ_BAAAHY010000005.1"/>
</dbReference>
<dbReference type="Proteomes" id="UP001185069">
    <property type="component" value="Unassembled WGS sequence"/>
</dbReference>
<accession>A0ABU1JAU0</accession>
<dbReference type="PANTHER" id="PTHR46211:SF1">
    <property type="entry name" value="GLYCEROPHOSPHODIESTER PHOSPHODIESTERASE, CYTOPLASMIC"/>
    <property type="match status" value="1"/>
</dbReference>
<dbReference type="GO" id="GO:0008889">
    <property type="term" value="F:glycerophosphodiester phosphodiesterase activity"/>
    <property type="evidence" value="ECO:0007669"/>
    <property type="project" value="UniProtKB-EC"/>
</dbReference>
<feature type="domain" description="GP-PDE" evidence="1">
    <location>
        <begin position="2"/>
        <end position="282"/>
    </location>
</feature>
<dbReference type="Pfam" id="PF03009">
    <property type="entry name" value="GDPD"/>
    <property type="match status" value="1"/>
</dbReference>
<reference evidence="2 3" key="1">
    <citation type="submission" date="2023-07" db="EMBL/GenBank/DDBJ databases">
        <title>Sequencing the genomes of 1000 actinobacteria strains.</title>
        <authorList>
            <person name="Klenk H.-P."/>
        </authorList>
    </citation>
    <scope>NUCLEOTIDE SEQUENCE [LARGE SCALE GENOMIC DNA]</scope>
    <source>
        <strain evidence="2 3">DSM 14555</strain>
    </source>
</reference>
<dbReference type="Gene3D" id="3.20.20.190">
    <property type="entry name" value="Phosphatidylinositol (PI) phosphodiesterase"/>
    <property type="match status" value="1"/>
</dbReference>